<feature type="transmembrane region" description="Helical" evidence="5">
    <location>
        <begin position="106"/>
        <end position="122"/>
    </location>
</feature>
<keyword evidence="4 5" id="KW-0472">Membrane</keyword>
<sequence>MDTRPHIPCGAGLPTVAPLKKWLCTCCLYTPGDGRLTTIQGLSPAPQDPTSVFTLGAAAGGLSAMVLNDLLGRKLSIMFSAVPSAAGYALMAGAHGFWMLLLGRTMTGFAGGLTAACIPVYVSEIAPPGVRGALGATPQLMAVFGSLSLYALGLLLPWRWLAVAGEGPVLVMTLLLSFMPNSPRFLLSRGRDAEALRALAWLRGADTDIRWEFSQIQDNVQRQMGRPGPPGEKVADTQLSGAPAALHHALGDAILGPEDSDLVPSVTLAAALVLVFLLLLAWLV</sequence>
<dbReference type="PROSITE" id="PS50850">
    <property type="entry name" value="MFS"/>
    <property type="match status" value="1"/>
</dbReference>
<dbReference type="GO" id="GO:0012505">
    <property type="term" value="C:endomembrane system"/>
    <property type="evidence" value="ECO:0007669"/>
    <property type="project" value="UniProtKB-SubCell"/>
</dbReference>
<gene>
    <name evidence="8" type="primary">LOC112860321</name>
</gene>
<evidence type="ECO:0000256" key="1">
    <source>
        <dbReference type="ARBA" id="ARBA00004127"/>
    </source>
</evidence>
<evidence type="ECO:0000256" key="5">
    <source>
        <dbReference type="SAM" id="Phobius"/>
    </source>
</evidence>
<evidence type="ECO:0000313" key="8">
    <source>
        <dbReference type="RefSeq" id="XP_025779401.1"/>
    </source>
</evidence>
<keyword evidence="2 5" id="KW-0812">Transmembrane</keyword>
<dbReference type="RefSeq" id="XP_025779401.1">
    <property type="nucleotide sequence ID" value="XM_025923616.1"/>
</dbReference>
<dbReference type="InterPro" id="IPR020846">
    <property type="entry name" value="MFS_dom"/>
</dbReference>
<dbReference type="Pfam" id="PF00083">
    <property type="entry name" value="Sugar_tr"/>
    <property type="match status" value="1"/>
</dbReference>
<comment type="subcellular location">
    <subcellularLocation>
        <location evidence="1">Endomembrane system</location>
        <topology evidence="1">Multi-pass membrane protein</topology>
    </subcellularLocation>
</comment>
<protein>
    <submittedName>
        <fullName evidence="8">Solute carrier family 2, facilitated glucose transporter member 6-like</fullName>
    </submittedName>
</protein>
<proteinExistence type="predicted"/>
<organism evidence="7 8">
    <name type="scientific">Puma concolor</name>
    <name type="common">Mountain lion</name>
    <name type="synonym">Felis concolor</name>
    <dbReference type="NCBI Taxonomy" id="9696"/>
    <lineage>
        <taxon>Eukaryota</taxon>
        <taxon>Metazoa</taxon>
        <taxon>Chordata</taxon>
        <taxon>Craniata</taxon>
        <taxon>Vertebrata</taxon>
        <taxon>Euteleostomi</taxon>
        <taxon>Mammalia</taxon>
        <taxon>Eutheria</taxon>
        <taxon>Laurasiatheria</taxon>
        <taxon>Carnivora</taxon>
        <taxon>Feliformia</taxon>
        <taxon>Felidae</taxon>
        <taxon>Felinae</taxon>
        <taxon>Puma</taxon>
    </lineage>
</organism>
<evidence type="ECO:0000256" key="2">
    <source>
        <dbReference type="ARBA" id="ARBA00022692"/>
    </source>
</evidence>
<feature type="transmembrane region" description="Helical" evidence="5">
    <location>
        <begin position="262"/>
        <end position="283"/>
    </location>
</feature>
<evidence type="ECO:0000256" key="4">
    <source>
        <dbReference type="ARBA" id="ARBA00023136"/>
    </source>
</evidence>
<dbReference type="Gene3D" id="1.20.1250.20">
    <property type="entry name" value="MFS general substrate transporter like domains"/>
    <property type="match status" value="1"/>
</dbReference>
<dbReference type="InterPro" id="IPR005828">
    <property type="entry name" value="MFS_sugar_transport-like"/>
</dbReference>
<dbReference type="SUPFAM" id="SSF103473">
    <property type="entry name" value="MFS general substrate transporter"/>
    <property type="match status" value="1"/>
</dbReference>
<dbReference type="GO" id="GO:0022857">
    <property type="term" value="F:transmembrane transporter activity"/>
    <property type="evidence" value="ECO:0007669"/>
    <property type="project" value="InterPro"/>
</dbReference>
<accession>A0A6P6HVB0</accession>
<dbReference type="KEGG" id="pcoo:112860321"/>
<dbReference type="InterPro" id="IPR050549">
    <property type="entry name" value="MFS_Trehalose_Transporter"/>
</dbReference>
<dbReference type="AlphaFoldDB" id="A0A6P6HVB0"/>
<evidence type="ECO:0000313" key="7">
    <source>
        <dbReference type="Proteomes" id="UP000515131"/>
    </source>
</evidence>
<dbReference type="PANTHER" id="PTHR48021:SF59">
    <property type="entry name" value="SOLUTE CARRIER FAMILY 2, FACILITATED GLUCOSE TRANSPORTER MEMBER 6"/>
    <property type="match status" value="1"/>
</dbReference>
<dbReference type="GO" id="GO:0016020">
    <property type="term" value="C:membrane"/>
    <property type="evidence" value="ECO:0007669"/>
    <property type="project" value="InterPro"/>
</dbReference>
<feature type="transmembrane region" description="Helical" evidence="5">
    <location>
        <begin position="52"/>
        <end position="71"/>
    </location>
</feature>
<dbReference type="PANTHER" id="PTHR48021">
    <property type="match status" value="1"/>
</dbReference>
<name>A0A6P6HVB0_PUMCO</name>
<keyword evidence="3 5" id="KW-1133">Transmembrane helix</keyword>
<feature type="transmembrane region" description="Helical" evidence="5">
    <location>
        <begin position="78"/>
        <end position="100"/>
    </location>
</feature>
<keyword evidence="7" id="KW-1185">Reference proteome</keyword>
<dbReference type="GeneID" id="112860321"/>
<feature type="domain" description="Major facilitator superfamily (MFS) profile" evidence="6">
    <location>
        <begin position="1"/>
        <end position="284"/>
    </location>
</feature>
<feature type="transmembrane region" description="Helical" evidence="5">
    <location>
        <begin position="134"/>
        <end position="152"/>
    </location>
</feature>
<dbReference type="PROSITE" id="PS00217">
    <property type="entry name" value="SUGAR_TRANSPORT_2"/>
    <property type="match status" value="1"/>
</dbReference>
<evidence type="ECO:0000256" key="3">
    <source>
        <dbReference type="ARBA" id="ARBA00022989"/>
    </source>
</evidence>
<evidence type="ECO:0000259" key="6">
    <source>
        <dbReference type="PROSITE" id="PS50850"/>
    </source>
</evidence>
<dbReference type="InterPro" id="IPR005829">
    <property type="entry name" value="Sugar_transporter_CS"/>
</dbReference>
<dbReference type="Proteomes" id="UP000515131">
    <property type="component" value="Unplaced"/>
</dbReference>
<dbReference type="InterPro" id="IPR036259">
    <property type="entry name" value="MFS_trans_sf"/>
</dbReference>
<reference evidence="8" key="1">
    <citation type="submission" date="2025-08" db="UniProtKB">
        <authorList>
            <consortium name="RefSeq"/>
        </authorList>
    </citation>
    <scope>IDENTIFICATION</scope>
    <source>
        <tissue evidence="8">Blood</tissue>
    </source>
</reference>